<sequence length="400" mass="45450">MIQFRSVSIKNLLLVLGLGTFTMFSCSSPEAKQREIKVDQGKKDSIALIYDSSKADQQIDAFMQKLHKKSAFNGNVLVAKKGKILYQNSFGWADYLLKDSLNINSQFELASASKPITALGVMKLVQNGKLKLDNTVNDFYPNFPYPGITIAQLLSHRSGLPNYVYFAEEAWPDRKKPMTNQDAMNLLIEKHPNRYGAPDGRFHYNNSNYMVLAAIVEKVTGQDFAVYMKENIFDPAGMKNTAVYSTAVYEKTPSNVMGHDKVWRRSVVRNYLDGPVGDKGIYSTVQDMYLLDRAVREGRIVNEATLDSMYMPRSDAKRSLFSYGYGWRTFSPPNEPMVYHTGWWHGFKSLYVRDLKNDVTIVLLTNMANGSLNHLDDLYKILEIPILRQNAYNANGEFVN</sequence>
<dbReference type="PANTHER" id="PTHR46825">
    <property type="entry name" value="D-ALANYL-D-ALANINE-CARBOXYPEPTIDASE/ENDOPEPTIDASE AMPH"/>
    <property type="match status" value="1"/>
</dbReference>
<dbReference type="InterPro" id="IPR050491">
    <property type="entry name" value="AmpC-like"/>
</dbReference>
<comment type="caution">
    <text evidence="2">The sequence shown here is derived from an EMBL/GenBank/DDBJ whole genome shotgun (WGS) entry which is preliminary data.</text>
</comment>
<dbReference type="PROSITE" id="PS51257">
    <property type="entry name" value="PROKAR_LIPOPROTEIN"/>
    <property type="match status" value="1"/>
</dbReference>
<name>A0ABW3RIP0_9SPHI</name>
<dbReference type="Pfam" id="PF00144">
    <property type="entry name" value="Beta-lactamase"/>
    <property type="match status" value="1"/>
</dbReference>
<proteinExistence type="predicted"/>
<evidence type="ECO:0000313" key="3">
    <source>
        <dbReference type="Proteomes" id="UP001597205"/>
    </source>
</evidence>
<organism evidence="2 3">
    <name type="scientific">Sphingobacterium daejeonense</name>
    <dbReference type="NCBI Taxonomy" id="371142"/>
    <lineage>
        <taxon>Bacteria</taxon>
        <taxon>Pseudomonadati</taxon>
        <taxon>Bacteroidota</taxon>
        <taxon>Sphingobacteriia</taxon>
        <taxon>Sphingobacteriales</taxon>
        <taxon>Sphingobacteriaceae</taxon>
        <taxon>Sphingobacterium</taxon>
    </lineage>
</organism>
<protein>
    <submittedName>
        <fullName evidence="2">Serine hydrolase domain-containing protein</fullName>
        <ecNumber evidence="2">3.-.-.-</ecNumber>
    </submittedName>
</protein>
<evidence type="ECO:0000259" key="1">
    <source>
        <dbReference type="Pfam" id="PF00144"/>
    </source>
</evidence>
<evidence type="ECO:0000313" key="2">
    <source>
        <dbReference type="EMBL" id="MFD1164792.1"/>
    </source>
</evidence>
<reference evidence="3" key="1">
    <citation type="journal article" date="2019" name="Int. J. Syst. Evol. Microbiol.">
        <title>The Global Catalogue of Microorganisms (GCM) 10K type strain sequencing project: providing services to taxonomists for standard genome sequencing and annotation.</title>
        <authorList>
            <consortium name="The Broad Institute Genomics Platform"/>
            <consortium name="The Broad Institute Genome Sequencing Center for Infectious Disease"/>
            <person name="Wu L."/>
            <person name="Ma J."/>
        </authorList>
    </citation>
    <scope>NUCLEOTIDE SEQUENCE [LARGE SCALE GENOMIC DNA]</scope>
    <source>
        <strain evidence="3">CCUG 52468</strain>
    </source>
</reference>
<dbReference type="EMBL" id="JBHTKY010000003">
    <property type="protein sequence ID" value="MFD1164792.1"/>
    <property type="molecule type" value="Genomic_DNA"/>
</dbReference>
<dbReference type="InterPro" id="IPR001466">
    <property type="entry name" value="Beta-lactam-related"/>
</dbReference>
<dbReference type="EC" id="3.-.-.-" evidence="2"/>
<keyword evidence="2" id="KW-0378">Hydrolase</keyword>
<dbReference type="SUPFAM" id="SSF56601">
    <property type="entry name" value="beta-lactamase/transpeptidase-like"/>
    <property type="match status" value="1"/>
</dbReference>
<dbReference type="GO" id="GO:0016787">
    <property type="term" value="F:hydrolase activity"/>
    <property type="evidence" value="ECO:0007669"/>
    <property type="project" value="UniProtKB-KW"/>
</dbReference>
<feature type="domain" description="Beta-lactamase-related" evidence="1">
    <location>
        <begin position="60"/>
        <end position="378"/>
    </location>
</feature>
<gene>
    <name evidence="2" type="ORF">ACFQ2C_04140</name>
</gene>
<dbReference type="Proteomes" id="UP001597205">
    <property type="component" value="Unassembled WGS sequence"/>
</dbReference>
<accession>A0ABW3RIP0</accession>
<dbReference type="PANTHER" id="PTHR46825:SF9">
    <property type="entry name" value="BETA-LACTAMASE-RELATED DOMAIN-CONTAINING PROTEIN"/>
    <property type="match status" value="1"/>
</dbReference>
<dbReference type="Gene3D" id="3.40.710.10">
    <property type="entry name" value="DD-peptidase/beta-lactamase superfamily"/>
    <property type="match status" value="1"/>
</dbReference>
<keyword evidence="3" id="KW-1185">Reference proteome</keyword>
<dbReference type="RefSeq" id="WP_380894820.1">
    <property type="nucleotide sequence ID" value="NZ_JBHTKY010000003.1"/>
</dbReference>
<dbReference type="InterPro" id="IPR012338">
    <property type="entry name" value="Beta-lactam/transpept-like"/>
</dbReference>